<dbReference type="EMBL" id="VSSQ01096782">
    <property type="protein sequence ID" value="MPN40400.1"/>
    <property type="molecule type" value="Genomic_DNA"/>
</dbReference>
<dbReference type="PANTHER" id="PTHR35564">
    <property type="match status" value="1"/>
</dbReference>
<accession>A0A645HNJ6</accession>
<reference evidence="1" key="1">
    <citation type="submission" date="2019-08" db="EMBL/GenBank/DDBJ databases">
        <authorList>
            <person name="Kucharzyk K."/>
            <person name="Murdoch R.W."/>
            <person name="Higgins S."/>
            <person name="Loffler F."/>
        </authorList>
    </citation>
    <scope>NUCLEOTIDE SEQUENCE</scope>
</reference>
<organism evidence="1">
    <name type="scientific">bioreactor metagenome</name>
    <dbReference type="NCBI Taxonomy" id="1076179"/>
    <lineage>
        <taxon>unclassified sequences</taxon>
        <taxon>metagenomes</taxon>
        <taxon>ecological metagenomes</taxon>
    </lineage>
</organism>
<dbReference type="AlphaFoldDB" id="A0A645HNJ6"/>
<dbReference type="Pfam" id="PF06996">
    <property type="entry name" value="T6SS_TssG"/>
    <property type="match status" value="1"/>
</dbReference>
<evidence type="ECO:0000313" key="1">
    <source>
        <dbReference type="EMBL" id="MPN40400.1"/>
    </source>
</evidence>
<proteinExistence type="predicted"/>
<name>A0A645HNJ6_9ZZZZ</name>
<dbReference type="PANTHER" id="PTHR35564:SF4">
    <property type="entry name" value="CYTOPLASMIC PROTEIN"/>
    <property type="match status" value="1"/>
</dbReference>
<dbReference type="InterPro" id="IPR010732">
    <property type="entry name" value="T6SS_TssG-like"/>
</dbReference>
<protein>
    <recommendedName>
        <fullName evidence="2">Type VI secretion system baseplate subunit TssG</fullName>
    </recommendedName>
</protein>
<dbReference type="NCBIfam" id="TIGR03347">
    <property type="entry name" value="VI_chp_1"/>
    <property type="match status" value="1"/>
</dbReference>
<sequence length="160" mass="18261">MRQSRNPEGLEKLVAHYFATACRMQEFVLSRMPIPINEQTRLGLRGVNNQLGAGAVAGSHLPDVQSRFRLILGEMTLAQFEDFLPPCPNNRKLRDWVRDYVGIEYEWDVQLLLRADEVPSTRLGGGTRLGWTTWLGERHSTRPAGELRLNPEADARRVHQ</sequence>
<comment type="caution">
    <text evidence="1">The sequence shown here is derived from an EMBL/GenBank/DDBJ whole genome shotgun (WGS) entry which is preliminary data.</text>
</comment>
<gene>
    <name evidence="1" type="ORF">SDC9_187937</name>
</gene>
<evidence type="ECO:0008006" key="2">
    <source>
        <dbReference type="Google" id="ProtNLM"/>
    </source>
</evidence>